<dbReference type="PROSITE" id="PS50002">
    <property type="entry name" value="SH3"/>
    <property type="match status" value="1"/>
</dbReference>
<dbReference type="PROSITE" id="PS51216">
    <property type="entry name" value="NEBULIN"/>
    <property type="match status" value="1"/>
</dbReference>
<dbReference type="GeneTree" id="ENSGT00940000154775"/>
<dbReference type="Pfam" id="PF00018">
    <property type="entry name" value="SH3_1"/>
    <property type="match status" value="1"/>
</dbReference>
<dbReference type="eggNOG" id="KOG1702">
    <property type="taxonomic scope" value="Eukaryota"/>
</dbReference>
<accession>H2YHK0</accession>
<sequence>MNPPCARCKKTVYPTEKLNCLDKMWHKSCFTCETCNLKLTMKTYKGYNKLPYCNTHYPTTKFTAVSDTPENKRLAQQQKNQSELQYRKVYRLCLGFTQVADTVSNRTGNIYSYVYFTAPHEVGRHGEVLPENIVNRRQVPGPTHVYAPPKAPQEHISIQIFYNYNCTLENQVISLYNKELSAPALSKSPTLKGDKYKALFDYLAADADEVSFKEGDIVVDVTIIDDGWMEGRVVRTGAYGMMPSNYVEQV</sequence>
<dbReference type="InterPro" id="IPR001781">
    <property type="entry name" value="Znf_LIM"/>
</dbReference>
<evidence type="ECO:0000259" key="9">
    <source>
        <dbReference type="PROSITE" id="PS50023"/>
    </source>
</evidence>
<dbReference type="CDD" id="cd09447">
    <property type="entry name" value="LIM_LASP"/>
    <property type="match status" value="1"/>
</dbReference>
<feature type="domain" description="LIM zinc-binding" evidence="9">
    <location>
        <begin position="3"/>
        <end position="63"/>
    </location>
</feature>
<dbReference type="SMART" id="SM00132">
    <property type="entry name" value="LIM"/>
    <property type="match status" value="1"/>
</dbReference>
<dbReference type="PANTHER" id="PTHR46218">
    <property type="entry name" value="LASP"/>
    <property type="match status" value="1"/>
</dbReference>
<keyword evidence="5 6" id="KW-0440">LIM domain</keyword>
<name>H2YHK0_CIOSA</name>
<reference evidence="10" key="3">
    <citation type="submission" date="2025-09" db="UniProtKB">
        <authorList>
            <consortium name="Ensembl"/>
        </authorList>
    </citation>
    <scope>IDENTIFICATION</scope>
</reference>
<keyword evidence="4 6" id="KW-0862">Zinc</keyword>
<dbReference type="PRINTS" id="PR00452">
    <property type="entry name" value="SH3DOMAIN"/>
</dbReference>
<evidence type="ECO:0000256" key="7">
    <source>
        <dbReference type="PROSITE-ProRule" id="PRU00192"/>
    </source>
</evidence>
<evidence type="ECO:0000256" key="2">
    <source>
        <dbReference type="ARBA" id="ARBA00022723"/>
    </source>
</evidence>
<dbReference type="GO" id="GO:0046872">
    <property type="term" value="F:metal ion binding"/>
    <property type="evidence" value="ECO:0007669"/>
    <property type="project" value="UniProtKB-KW"/>
</dbReference>
<evidence type="ECO:0000256" key="4">
    <source>
        <dbReference type="ARBA" id="ARBA00022833"/>
    </source>
</evidence>
<dbReference type="PROSITE" id="PS50023">
    <property type="entry name" value="LIM_DOMAIN_2"/>
    <property type="match status" value="1"/>
</dbReference>
<evidence type="ECO:0000259" key="8">
    <source>
        <dbReference type="PROSITE" id="PS50002"/>
    </source>
</evidence>
<evidence type="ECO:0000256" key="5">
    <source>
        <dbReference type="ARBA" id="ARBA00023038"/>
    </source>
</evidence>
<evidence type="ECO:0000313" key="11">
    <source>
        <dbReference type="Proteomes" id="UP000007875"/>
    </source>
</evidence>
<keyword evidence="1 7" id="KW-0728">SH3 domain</keyword>
<reference evidence="10" key="2">
    <citation type="submission" date="2025-08" db="UniProtKB">
        <authorList>
            <consortium name="Ensembl"/>
        </authorList>
    </citation>
    <scope>IDENTIFICATION</scope>
</reference>
<protein>
    <recommendedName>
        <fullName evidence="12">SH3 domain-containing protein</fullName>
    </recommendedName>
</protein>
<dbReference type="GO" id="GO:0051015">
    <property type="term" value="F:actin filament binding"/>
    <property type="evidence" value="ECO:0007669"/>
    <property type="project" value="TreeGrafter"/>
</dbReference>
<organism evidence="10 11">
    <name type="scientific">Ciona savignyi</name>
    <name type="common">Pacific transparent sea squirt</name>
    <dbReference type="NCBI Taxonomy" id="51511"/>
    <lineage>
        <taxon>Eukaryota</taxon>
        <taxon>Metazoa</taxon>
        <taxon>Chordata</taxon>
        <taxon>Tunicata</taxon>
        <taxon>Ascidiacea</taxon>
        <taxon>Phlebobranchia</taxon>
        <taxon>Cionidae</taxon>
        <taxon>Ciona</taxon>
    </lineage>
</organism>
<keyword evidence="3" id="KW-0677">Repeat</keyword>
<dbReference type="PANTHER" id="PTHR46218:SF4">
    <property type="entry name" value="LIM AND SH3 DOMAIN PROTEIN LASP"/>
    <property type="match status" value="1"/>
</dbReference>
<reference evidence="11" key="1">
    <citation type="submission" date="2003-08" db="EMBL/GenBank/DDBJ databases">
        <authorList>
            <person name="Birren B."/>
            <person name="Nusbaum C."/>
            <person name="Abebe A."/>
            <person name="Abouelleil A."/>
            <person name="Adekoya E."/>
            <person name="Ait-zahra M."/>
            <person name="Allen N."/>
            <person name="Allen T."/>
            <person name="An P."/>
            <person name="Anderson M."/>
            <person name="Anderson S."/>
            <person name="Arachchi H."/>
            <person name="Armbruster J."/>
            <person name="Bachantsang P."/>
            <person name="Baldwin J."/>
            <person name="Barry A."/>
            <person name="Bayul T."/>
            <person name="Blitshsteyn B."/>
            <person name="Bloom T."/>
            <person name="Blye J."/>
            <person name="Boguslavskiy L."/>
            <person name="Borowsky M."/>
            <person name="Boukhgalter B."/>
            <person name="Brunache A."/>
            <person name="Butler J."/>
            <person name="Calixte N."/>
            <person name="Calvo S."/>
            <person name="Camarata J."/>
            <person name="Campo K."/>
            <person name="Chang J."/>
            <person name="Cheshatsang Y."/>
            <person name="Citroen M."/>
            <person name="Collymore A."/>
            <person name="Considine T."/>
            <person name="Cook A."/>
            <person name="Cooke P."/>
            <person name="Corum B."/>
            <person name="Cuomo C."/>
            <person name="David R."/>
            <person name="Dawoe T."/>
            <person name="Degray S."/>
            <person name="Dodge S."/>
            <person name="Dooley K."/>
            <person name="Dorje P."/>
            <person name="Dorjee K."/>
            <person name="Dorris L."/>
            <person name="Duffey N."/>
            <person name="Dupes A."/>
            <person name="Elkins T."/>
            <person name="Engels R."/>
            <person name="Erickson J."/>
            <person name="Farina A."/>
            <person name="Faro S."/>
            <person name="Ferreira P."/>
            <person name="Fischer H."/>
            <person name="Fitzgerald M."/>
            <person name="Foley K."/>
            <person name="Gage D."/>
            <person name="Galagan J."/>
            <person name="Gearin G."/>
            <person name="Gnerre S."/>
            <person name="Gnirke A."/>
            <person name="Goyette A."/>
            <person name="Graham J."/>
            <person name="Grandbois E."/>
            <person name="Gyaltsen K."/>
            <person name="Hafez N."/>
            <person name="Hagopian D."/>
            <person name="Hagos B."/>
            <person name="Hall J."/>
            <person name="Hatcher B."/>
            <person name="Heller A."/>
            <person name="Higgins H."/>
            <person name="Honan T."/>
            <person name="Horn A."/>
            <person name="Houde N."/>
            <person name="Hughes L."/>
            <person name="Hulme W."/>
            <person name="Husby E."/>
            <person name="Iliev I."/>
            <person name="Jaffe D."/>
            <person name="Jones C."/>
            <person name="Kamal M."/>
            <person name="Kamat A."/>
            <person name="Kamvysselis M."/>
            <person name="Karlsson E."/>
            <person name="Kells C."/>
            <person name="Kieu A."/>
            <person name="Kisner P."/>
            <person name="Kodira C."/>
            <person name="Kulbokas E."/>
            <person name="Labutti K."/>
            <person name="Lama D."/>
            <person name="Landers T."/>
            <person name="Leger J."/>
            <person name="Levine S."/>
            <person name="Lewis D."/>
            <person name="Lewis T."/>
            <person name="Lindblad-toh K."/>
            <person name="Liu X."/>
            <person name="Lokyitsang T."/>
            <person name="Lokyitsang Y."/>
            <person name="Lucien O."/>
            <person name="Lui A."/>
            <person name="Ma L.J."/>
            <person name="Mabbitt R."/>
            <person name="Macdonald J."/>
            <person name="Maclean C."/>
            <person name="Major J."/>
            <person name="Manning J."/>
            <person name="Marabella R."/>
            <person name="Maru K."/>
            <person name="Matthews C."/>
            <person name="Mauceli E."/>
            <person name="Mccarthy M."/>
            <person name="Mcdonough S."/>
            <person name="Mcghee T."/>
            <person name="Meldrim J."/>
            <person name="Meneus L."/>
            <person name="Mesirov J."/>
            <person name="Mihalev A."/>
            <person name="Mihova T."/>
            <person name="Mikkelsen T."/>
            <person name="Mlenga V."/>
            <person name="Moru K."/>
            <person name="Mozes J."/>
            <person name="Mulrain L."/>
            <person name="Munson G."/>
            <person name="Naylor J."/>
            <person name="Newes C."/>
            <person name="Nguyen C."/>
            <person name="Nguyen N."/>
            <person name="Nguyen T."/>
            <person name="Nicol R."/>
            <person name="Nielsen C."/>
            <person name="Nizzari M."/>
            <person name="Norbu C."/>
            <person name="Norbu N."/>
            <person name="O'donnell P."/>
            <person name="Okoawo O."/>
            <person name="O'leary S."/>
            <person name="Omotosho B."/>
            <person name="O'neill K."/>
            <person name="Osman S."/>
            <person name="Parker S."/>
            <person name="Perrin D."/>
            <person name="Phunkhang P."/>
            <person name="Piqani B."/>
            <person name="Purcell S."/>
            <person name="Rachupka T."/>
            <person name="Ramasamy U."/>
            <person name="Rameau R."/>
            <person name="Ray V."/>
            <person name="Raymond C."/>
            <person name="Retta R."/>
            <person name="Richardson S."/>
            <person name="Rise C."/>
            <person name="Rodriguez J."/>
            <person name="Rogers J."/>
            <person name="Rogov P."/>
            <person name="Rutman M."/>
            <person name="Schupbach R."/>
            <person name="Seaman C."/>
            <person name="Settipalli S."/>
            <person name="Sharpe T."/>
            <person name="Sheridan J."/>
            <person name="Sherpa N."/>
            <person name="Shi J."/>
            <person name="Smirnov S."/>
            <person name="Smith C."/>
            <person name="Sougnez C."/>
            <person name="Spencer B."/>
            <person name="Stalker J."/>
            <person name="Stange-thomann N."/>
            <person name="Stavropoulos S."/>
            <person name="Stetson K."/>
            <person name="Stone C."/>
            <person name="Stone S."/>
            <person name="Stubbs M."/>
            <person name="Talamas J."/>
            <person name="Tchuinga P."/>
            <person name="Tenzing P."/>
            <person name="Tesfaye S."/>
            <person name="Theodore J."/>
            <person name="Thoulutsang Y."/>
            <person name="Topham K."/>
            <person name="Towey S."/>
            <person name="Tsamla T."/>
            <person name="Tsomo N."/>
            <person name="Vallee D."/>
            <person name="Vassiliev H."/>
            <person name="Venkataraman V."/>
            <person name="Vinson J."/>
            <person name="Vo A."/>
            <person name="Wade C."/>
            <person name="Wang S."/>
            <person name="Wangchuk T."/>
            <person name="Wangdi T."/>
            <person name="Whittaker C."/>
            <person name="Wilkinson J."/>
            <person name="Wu Y."/>
            <person name="Wyman D."/>
            <person name="Yadav S."/>
            <person name="Yang S."/>
            <person name="Yang X."/>
            <person name="Yeager S."/>
            <person name="Yee E."/>
            <person name="Young G."/>
            <person name="Zainoun J."/>
            <person name="Zembeck L."/>
            <person name="Zimmer A."/>
            <person name="Zody M."/>
            <person name="Lander E."/>
        </authorList>
    </citation>
    <scope>NUCLEOTIDE SEQUENCE [LARGE SCALE GENOMIC DNA]</scope>
</reference>
<dbReference type="PROSITE" id="PS00478">
    <property type="entry name" value="LIM_DOMAIN_1"/>
    <property type="match status" value="1"/>
</dbReference>
<dbReference type="InterPro" id="IPR051759">
    <property type="entry name" value="LIM-SH3_domain_protein"/>
</dbReference>
<dbReference type="SUPFAM" id="SSF57716">
    <property type="entry name" value="Glucocorticoid receptor-like (DNA-binding domain)"/>
    <property type="match status" value="1"/>
</dbReference>
<dbReference type="STRING" id="51511.ENSCSAVP00000004799"/>
<feature type="domain" description="SH3" evidence="8">
    <location>
        <begin position="191"/>
        <end position="250"/>
    </location>
</feature>
<dbReference type="InterPro" id="IPR001452">
    <property type="entry name" value="SH3_domain"/>
</dbReference>
<keyword evidence="11" id="KW-1185">Reference proteome</keyword>
<evidence type="ECO:0000256" key="1">
    <source>
        <dbReference type="ARBA" id="ARBA00022443"/>
    </source>
</evidence>
<evidence type="ECO:0000313" key="10">
    <source>
        <dbReference type="Ensembl" id="ENSCSAVP00000004799.1"/>
    </source>
</evidence>
<dbReference type="Ensembl" id="ENSCSAVT00000004867.1">
    <property type="protein sequence ID" value="ENSCSAVP00000004799.1"/>
    <property type="gene ID" value="ENSCSAVG00000002860.1"/>
</dbReference>
<dbReference type="Gene3D" id="2.10.110.10">
    <property type="entry name" value="Cysteine Rich Protein"/>
    <property type="match status" value="1"/>
</dbReference>
<keyword evidence="2 6" id="KW-0479">Metal-binding</keyword>
<dbReference type="Pfam" id="PF00412">
    <property type="entry name" value="LIM"/>
    <property type="match status" value="1"/>
</dbReference>
<dbReference type="InParanoid" id="H2YHK0"/>
<dbReference type="CDD" id="cd11789">
    <property type="entry name" value="SH3_Nebulin_family_C"/>
    <property type="match status" value="1"/>
</dbReference>
<evidence type="ECO:0000256" key="6">
    <source>
        <dbReference type="PROSITE-ProRule" id="PRU00125"/>
    </source>
</evidence>
<dbReference type="InterPro" id="IPR000900">
    <property type="entry name" value="Nebulin_repeat"/>
</dbReference>
<dbReference type="FunCoup" id="H2YHK0">
    <property type="interactions" value="74"/>
</dbReference>
<dbReference type="GO" id="GO:0005737">
    <property type="term" value="C:cytoplasm"/>
    <property type="evidence" value="ECO:0007669"/>
    <property type="project" value="UniProtKB-ARBA"/>
</dbReference>
<evidence type="ECO:0008006" key="12">
    <source>
        <dbReference type="Google" id="ProtNLM"/>
    </source>
</evidence>
<dbReference type="SMART" id="SM00326">
    <property type="entry name" value="SH3"/>
    <property type="match status" value="1"/>
</dbReference>
<dbReference type="InterPro" id="IPR036028">
    <property type="entry name" value="SH3-like_dom_sf"/>
</dbReference>
<dbReference type="Proteomes" id="UP000007875">
    <property type="component" value="Unassembled WGS sequence"/>
</dbReference>
<evidence type="ECO:0000256" key="3">
    <source>
        <dbReference type="ARBA" id="ARBA00022737"/>
    </source>
</evidence>
<dbReference type="Gene3D" id="2.30.30.40">
    <property type="entry name" value="SH3 Domains"/>
    <property type="match status" value="1"/>
</dbReference>
<dbReference type="SUPFAM" id="SSF50044">
    <property type="entry name" value="SH3-domain"/>
    <property type="match status" value="1"/>
</dbReference>
<dbReference type="AlphaFoldDB" id="H2YHK0"/>
<dbReference type="GO" id="GO:0005925">
    <property type="term" value="C:focal adhesion"/>
    <property type="evidence" value="ECO:0007669"/>
    <property type="project" value="TreeGrafter"/>
</dbReference>
<proteinExistence type="predicted"/>
<dbReference type="FunFam" id="2.10.110.10:FF:000087">
    <property type="entry name" value="LIM zinc-binding domain-containing Nebulette"/>
    <property type="match status" value="1"/>
</dbReference>